<feature type="region of interest" description="Disordered" evidence="1">
    <location>
        <begin position="122"/>
        <end position="151"/>
    </location>
</feature>
<reference evidence="2" key="1">
    <citation type="submission" date="2021-01" db="EMBL/GenBank/DDBJ databases">
        <authorList>
            <person name="Corre E."/>
            <person name="Pelletier E."/>
            <person name="Niang G."/>
            <person name="Scheremetjew M."/>
            <person name="Finn R."/>
            <person name="Kale V."/>
            <person name="Holt S."/>
            <person name="Cochrane G."/>
            <person name="Meng A."/>
            <person name="Brown T."/>
            <person name="Cohen L."/>
        </authorList>
    </citation>
    <scope>NUCLEOTIDE SEQUENCE</scope>
    <source>
        <strain evidence="2">LB1974</strain>
    </source>
</reference>
<proteinExistence type="predicted"/>
<dbReference type="EMBL" id="HBJB01000564">
    <property type="protein sequence ID" value="CAE0840467.1"/>
    <property type="molecule type" value="Transcribed_RNA"/>
</dbReference>
<protein>
    <submittedName>
        <fullName evidence="2">Uncharacterized protein</fullName>
    </submittedName>
</protein>
<feature type="compositionally biased region" description="Gly residues" evidence="1">
    <location>
        <begin position="141"/>
        <end position="151"/>
    </location>
</feature>
<dbReference type="AlphaFoldDB" id="A0A7S4LNI8"/>
<evidence type="ECO:0000313" key="2">
    <source>
        <dbReference type="EMBL" id="CAE0840467.1"/>
    </source>
</evidence>
<sequence>MKSLPRSAHHRHSCGDLSLSRLMSRPGLRKATATPDQTRNLFLPMASLAGFSVPKPRHDKATADQDPTQPEGVPKPRHGKATAGWDPARPEVLATARSCLEPFCKTTSLEILLQETPAPCSLHQRSSKVSNGRPCSPMGAQPGGTTGEAGA</sequence>
<feature type="region of interest" description="Disordered" evidence="1">
    <location>
        <begin position="51"/>
        <end position="89"/>
    </location>
</feature>
<accession>A0A7S4LNI8</accession>
<organism evidence="2">
    <name type="scientific">Oxyrrhis marina</name>
    <name type="common">Dinoflagellate</name>
    <dbReference type="NCBI Taxonomy" id="2969"/>
    <lineage>
        <taxon>Eukaryota</taxon>
        <taxon>Sar</taxon>
        <taxon>Alveolata</taxon>
        <taxon>Dinophyceae</taxon>
        <taxon>Oxyrrhinales</taxon>
        <taxon>Oxyrrhinaceae</taxon>
        <taxon>Oxyrrhis</taxon>
    </lineage>
</organism>
<gene>
    <name evidence="2" type="ORF">OMAR00294_LOCUS491</name>
</gene>
<name>A0A7S4LNI8_OXYMA</name>
<evidence type="ECO:0000256" key="1">
    <source>
        <dbReference type="SAM" id="MobiDB-lite"/>
    </source>
</evidence>